<dbReference type="AlphaFoldDB" id="A0A7W7YL64"/>
<evidence type="ECO:0000313" key="2">
    <source>
        <dbReference type="Proteomes" id="UP000534294"/>
    </source>
</evidence>
<accession>A0A7W7YL64</accession>
<protein>
    <submittedName>
        <fullName evidence="1">Uncharacterized protein</fullName>
    </submittedName>
</protein>
<gene>
    <name evidence="1" type="ORF">HNQ64_002519</name>
</gene>
<dbReference type="RefSeq" id="WP_184208895.1">
    <property type="nucleotide sequence ID" value="NZ_JACHIF010000004.1"/>
</dbReference>
<sequence length="83" mass="9564">MPDIKELTNDLDRKSGRRRFMITGVNEEERVIVELQWEYNLSLYDEAKNFAAVDHPPGNQAAAEQLLDLVCALRQKLFSLDLT</sequence>
<proteinExistence type="predicted"/>
<dbReference type="EMBL" id="JACHIF010000004">
    <property type="protein sequence ID" value="MBB5038261.1"/>
    <property type="molecule type" value="Genomic_DNA"/>
</dbReference>
<evidence type="ECO:0000313" key="1">
    <source>
        <dbReference type="EMBL" id="MBB5038261.1"/>
    </source>
</evidence>
<name>A0A7W7YL64_9BACT</name>
<organism evidence="1 2">
    <name type="scientific">Prosthecobacter dejongeii</name>
    <dbReference type="NCBI Taxonomy" id="48465"/>
    <lineage>
        <taxon>Bacteria</taxon>
        <taxon>Pseudomonadati</taxon>
        <taxon>Verrucomicrobiota</taxon>
        <taxon>Verrucomicrobiia</taxon>
        <taxon>Verrucomicrobiales</taxon>
        <taxon>Verrucomicrobiaceae</taxon>
        <taxon>Prosthecobacter</taxon>
    </lineage>
</organism>
<comment type="caution">
    <text evidence="1">The sequence shown here is derived from an EMBL/GenBank/DDBJ whole genome shotgun (WGS) entry which is preliminary data.</text>
</comment>
<keyword evidence="2" id="KW-1185">Reference proteome</keyword>
<dbReference type="Proteomes" id="UP000534294">
    <property type="component" value="Unassembled WGS sequence"/>
</dbReference>
<reference evidence="1 2" key="1">
    <citation type="submission" date="2020-08" db="EMBL/GenBank/DDBJ databases">
        <title>Genomic Encyclopedia of Type Strains, Phase IV (KMG-IV): sequencing the most valuable type-strain genomes for metagenomic binning, comparative biology and taxonomic classification.</title>
        <authorList>
            <person name="Goeker M."/>
        </authorList>
    </citation>
    <scope>NUCLEOTIDE SEQUENCE [LARGE SCALE GENOMIC DNA]</scope>
    <source>
        <strain evidence="1 2">DSM 12251</strain>
    </source>
</reference>